<dbReference type="GO" id="GO:0051726">
    <property type="term" value="P:regulation of cell cycle"/>
    <property type="evidence" value="ECO:0007669"/>
    <property type="project" value="InterPro"/>
</dbReference>
<evidence type="ECO:0000313" key="12">
    <source>
        <dbReference type="EMBL" id="KDR09006.1"/>
    </source>
</evidence>
<evidence type="ECO:0000256" key="8">
    <source>
        <dbReference type="ARBA" id="ARBA00030014"/>
    </source>
</evidence>
<name>A0A067QJ89_ZOONE</name>
<reference evidence="12 13" key="1">
    <citation type="journal article" date="2014" name="Nat. Commun.">
        <title>Molecular traces of alternative social organization in a termite genome.</title>
        <authorList>
            <person name="Terrapon N."/>
            <person name="Li C."/>
            <person name="Robertson H.M."/>
            <person name="Ji L."/>
            <person name="Meng X."/>
            <person name="Booth W."/>
            <person name="Chen Z."/>
            <person name="Childers C.P."/>
            <person name="Glastad K.M."/>
            <person name="Gokhale K."/>
            <person name="Gowin J."/>
            <person name="Gronenberg W."/>
            <person name="Hermansen R.A."/>
            <person name="Hu H."/>
            <person name="Hunt B.G."/>
            <person name="Huylmans A.K."/>
            <person name="Khalil S.M."/>
            <person name="Mitchell R.D."/>
            <person name="Munoz-Torres M.C."/>
            <person name="Mustard J.A."/>
            <person name="Pan H."/>
            <person name="Reese J.T."/>
            <person name="Scharf M.E."/>
            <person name="Sun F."/>
            <person name="Vogel H."/>
            <person name="Xiao J."/>
            <person name="Yang W."/>
            <person name="Yang Z."/>
            <person name="Yang Z."/>
            <person name="Zhou J."/>
            <person name="Zhu J."/>
            <person name="Brent C.S."/>
            <person name="Elsik C.G."/>
            <person name="Goodisman M.A."/>
            <person name="Liberles D.A."/>
            <person name="Roe R.M."/>
            <person name="Vargo E.L."/>
            <person name="Vilcinskas A."/>
            <person name="Wang J."/>
            <person name="Bornberg-Bauer E."/>
            <person name="Korb J."/>
            <person name="Zhang G."/>
            <person name="Liebig J."/>
        </authorList>
    </citation>
    <scope>NUCLEOTIDE SEQUENCE [LARGE SCALE GENOMIC DNA]</scope>
    <source>
        <tissue evidence="12">Whole organism</tissue>
    </source>
</reference>
<evidence type="ECO:0000256" key="9">
    <source>
        <dbReference type="ARBA" id="ARBA00031186"/>
    </source>
</evidence>
<keyword evidence="7" id="KW-0539">Nucleus</keyword>
<dbReference type="Proteomes" id="UP000027135">
    <property type="component" value="Unassembled WGS sequence"/>
</dbReference>
<evidence type="ECO:0000256" key="5">
    <source>
        <dbReference type="ARBA" id="ARBA00022763"/>
    </source>
</evidence>
<dbReference type="InParanoid" id="A0A067QJ89"/>
<evidence type="ECO:0000256" key="2">
    <source>
        <dbReference type="ARBA" id="ARBA00004556"/>
    </source>
</evidence>
<dbReference type="GO" id="GO:0005634">
    <property type="term" value="C:nucleus"/>
    <property type="evidence" value="ECO:0007669"/>
    <property type="project" value="UniProtKB-SubCell"/>
</dbReference>
<evidence type="ECO:0000256" key="6">
    <source>
        <dbReference type="ARBA" id="ARBA00023204"/>
    </source>
</evidence>
<evidence type="ECO:0000256" key="4">
    <source>
        <dbReference type="ARBA" id="ARBA00022490"/>
    </source>
</evidence>
<dbReference type="InterPro" id="IPR031444">
    <property type="entry name" value="PCNA-AF_dom"/>
</dbReference>
<evidence type="ECO:0000256" key="10">
    <source>
        <dbReference type="SAM" id="MobiDB-lite"/>
    </source>
</evidence>
<dbReference type="PANTHER" id="PTHR15679:SF8">
    <property type="entry name" value="PCNA-ASSOCIATED FACTOR"/>
    <property type="match status" value="1"/>
</dbReference>
<keyword evidence="5" id="KW-0227">DNA damage</keyword>
<evidence type="ECO:0000256" key="3">
    <source>
        <dbReference type="ARBA" id="ARBA00013777"/>
    </source>
</evidence>
<dbReference type="GO" id="GO:0006281">
    <property type="term" value="P:DNA repair"/>
    <property type="evidence" value="ECO:0007669"/>
    <property type="project" value="UniProtKB-KW"/>
</dbReference>
<dbReference type="Pfam" id="PF15715">
    <property type="entry name" value="PAF"/>
    <property type="match status" value="1"/>
</dbReference>
<evidence type="ECO:0000313" key="13">
    <source>
        <dbReference type="Proteomes" id="UP000027135"/>
    </source>
</evidence>
<dbReference type="InterPro" id="IPR040444">
    <property type="entry name" value="PCNA-AF"/>
</dbReference>
<evidence type="ECO:0000256" key="1">
    <source>
        <dbReference type="ARBA" id="ARBA00004123"/>
    </source>
</evidence>
<evidence type="ECO:0000259" key="11">
    <source>
        <dbReference type="Pfam" id="PF15715"/>
    </source>
</evidence>
<dbReference type="GO" id="GO:0019985">
    <property type="term" value="P:translesion synthesis"/>
    <property type="evidence" value="ECO:0007669"/>
    <property type="project" value="TreeGrafter"/>
</dbReference>
<proteinExistence type="predicted"/>
<dbReference type="EMBL" id="KK853284">
    <property type="protein sequence ID" value="KDR09006.1"/>
    <property type="molecule type" value="Genomic_DNA"/>
</dbReference>
<gene>
    <name evidence="12" type="ORF">L798_01399</name>
</gene>
<feature type="region of interest" description="Disordered" evidence="10">
    <location>
        <begin position="74"/>
        <end position="103"/>
    </location>
</feature>
<feature type="domain" description="PCNA-associated factor histone-like" evidence="11">
    <location>
        <begin position="1"/>
        <end position="92"/>
    </location>
</feature>
<dbReference type="STRING" id="136037.A0A067QJ89"/>
<dbReference type="GO" id="GO:0003682">
    <property type="term" value="F:chromatin binding"/>
    <property type="evidence" value="ECO:0007669"/>
    <property type="project" value="TreeGrafter"/>
</dbReference>
<protein>
    <recommendedName>
        <fullName evidence="3">PCNA-associated factor</fullName>
    </recommendedName>
    <alternativeName>
        <fullName evidence="8">PCNA-associated factor of 15 kDa</fullName>
    </alternativeName>
    <alternativeName>
        <fullName evidence="9">PCNA-clamp-associated factor</fullName>
    </alternativeName>
</protein>
<sequence length="103" mass="10903">MVRTKADSSFVKAAGAKAPRKISFSAHSCGGASSSDCGKVKQNIGGNPYFPHETPSWQKEITSFFKSAAVDSMKKTQIPSNEESSQEITMEAGDSSAKDASQP</sequence>
<keyword evidence="6" id="KW-0234">DNA repair</keyword>
<accession>A0A067QJ89</accession>
<evidence type="ECO:0000256" key="7">
    <source>
        <dbReference type="ARBA" id="ARBA00023242"/>
    </source>
</evidence>
<dbReference type="AlphaFoldDB" id="A0A067QJ89"/>
<keyword evidence="4" id="KW-0963">Cytoplasm</keyword>
<dbReference type="OrthoDB" id="7479084at2759"/>
<organism evidence="12 13">
    <name type="scientific">Zootermopsis nevadensis</name>
    <name type="common">Dampwood termite</name>
    <dbReference type="NCBI Taxonomy" id="136037"/>
    <lineage>
        <taxon>Eukaryota</taxon>
        <taxon>Metazoa</taxon>
        <taxon>Ecdysozoa</taxon>
        <taxon>Arthropoda</taxon>
        <taxon>Hexapoda</taxon>
        <taxon>Insecta</taxon>
        <taxon>Pterygota</taxon>
        <taxon>Neoptera</taxon>
        <taxon>Polyneoptera</taxon>
        <taxon>Dictyoptera</taxon>
        <taxon>Blattodea</taxon>
        <taxon>Blattoidea</taxon>
        <taxon>Termitoidae</taxon>
        <taxon>Termopsidae</taxon>
        <taxon>Zootermopsis</taxon>
    </lineage>
</organism>
<feature type="compositionally biased region" description="Polar residues" evidence="10">
    <location>
        <begin position="75"/>
        <end position="88"/>
    </location>
</feature>
<dbReference type="PANTHER" id="PTHR15679">
    <property type="entry name" value="PCNA-ASSOCIATED FACTOR"/>
    <property type="match status" value="1"/>
</dbReference>
<keyword evidence="13" id="KW-1185">Reference proteome</keyword>
<comment type="subcellular location">
    <subcellularLocation>
        <location evidence="2">Cytoplasm</location>
        <location evidence="2">Perinuclear region</location>
    </subcellularLocation>
    <subcellularLocation>
        <location evidence="1">Nucleus</location>
    </subcellularLocation>
</comment>
<dbReference type="GO" id="GO:0048471">
    <property type="term" value="C:perinuclear region of cytoplasm"/>
    <property type="evidence" value="ECO:0007669"/>
    <property type="project" value="UniProtKB-SubCell"/>
</dbReference>
<dbReference type="OMA" id="NAYCPRP"/>